<dbReference type="GeneID" id="66680342"/>
<dbReference type="Proteomes" id="UP000093748">
    <property type="component" value="Unassembled WGS sequence"/>
</dbReference>
<dbReference type="PANTHER" id="PTHR30537">
    <property type="entry name" value="HTH-TYPE TRANSCRIPTIONAL REGULATOR"/>
    <property type="match status" value="1"/>
</dbReference>
<evidence type="ECO:0000259" key="5">
    <source>
        <dbReference type="PROSITE" id="PS50931"/>
    </source>
</evidence>
<dbReference type="GO" id="GO:0003677">
    <property type="term" value="F:DNA binding"/>
    <property type="evidence" value="ECO:0007669"/>
    <property type="project" value="UniProtKB-KW"/>
</dbReference>
<dbReference type="SUPFAM" id="SSF53850">
    <property type="entry name" value="Periplasmic binding protein-like II"/>
    <property type="match status" value="1"/>
</dbReference>
<dbReference type="InterPro" id="IPR058163">
    <property type="entry name" value="LysR-type_TF_proteobact-type"/>
</dbReference>
<reference evidence="7" key="1">
    <citation type="submission" date="2016-06" db="EMBL/GenBank/DDBJ databases">
        <title>NZP2037 Pacbio-Illumina hybrid assembly.</title>
        <authorList>
            <person name="Ramsay J.P."/>
        </authorList>
    </citation>
    <scope>NUCLEOTIDE SEQUENCE [LARGE SCALE GENOMIC DNA]</scope>
    <source>
        <strain evidence="7">R7ANS::ICEMlSym2042</strain>
    </source>
</reference>
<dbReference type="EMBL" id="LZTJ01000001">
    <property type="protein sequence ID" value="OBP82161.1"/>
    <property type="molecule type" value="Genomic_DNA"/>
</dbReference>
<keyword evidence="3" id="KW-0238">DNA-binding</keyword>
<dbReference type="OrthoDB" id="9786526at2"/>
<proteinExistence type="inferred from homology"/>
<name>A0A1A5JRD2_RHILI</name>
<dbReference type="Gene3D" id="3.40.190.290">
    <property type="match status" value="1"/>
</dbReference>
<dbReference type="RefSeq" id="WP_032932896.1">
    <property type="nucleotide sequence ID" value="NZ_LZTH01000023.1"/>
</dbReference>
<dbReference type="InterPro" id="IPR005119">
    <property type="entry name" value="LysR_subst-bd"/>
</dbReference>
<evidence type="ECO:0000313" key="7">
    <source>
        <dbReference type="Proteomes" id="UP000093748"/>
    </source>
</evidence>
<dbReference type="PANTHER" id="PTHR30537:SF5">
    <property type="entry name" value="HTH-TYPE TRANSCRIPTIONAL ACTIVATOR TTDR-RELATED"/>
    <property type="match status" value="1"/>
</dbReference>
<gene>
    <name evidence="6" type="ORF">BAE39_00815</name>
</gene>
<evidence type="ECO:0000256" key="4">
    <source>
        <dbReference type="ARBA" id="ARBA00023163"/>
    </source>
</evidence>
<dbReference type="Pfam" id="PF00126">
    <property type="entry name" value="HTH_1"/>
    <property type="match status" value="1"/>
</dbReference>
<dbReference type="InterPro" id="IPR000847">
    <property type="entry name" value="LysR_HTH_N"/>
</dbReference>
<dbReference type="InterPro" id="IPR036388">
    <property type="entry name" value="WH-like_DNA-bd_sf"/>
</dbReference>
<dbReference type="FunFam" id="3.40.190.290:FF:000001">
    <property type="entry name" value="Transcriptional regulator, LysR family"/>
    <property type="match status" value="1"/>
</dbReference>
<keyword evidence="4" id="KW-0804">Transcription</keyword>
<dbReference type="PROSITE" id="PS50931">
    <property type="entry name" value="HTH_LYSR"/>
    <property type="match status" value="1"/>
</dbReference>
<evidence type="ECO:0000256" key="1">
    <source>
        <dbReference type="ARBA" id="ARBA00009437"/>
    </source>
</evidence>
<evidence type="ECO:0000256" key="2">
    <source>
        <dbReference type="ARBA" id="ARBA00023015"/>
    </source>
</evidence>
<dbReference type="InterPro" id="IPR036390">
    <property type="entry name" value="WH_DNA-bd_sf"/>
</dbReference>
<evidence type="ECO:0000313" key="6">
    <source>
        <dbReference type="EMBL" id="OBP82161.1"/>
    </source>
</evidence>
<keyword evidence="2" id="KW-0805">Transcription regulation</keyword>
<sequence>MDLFRSMQVFVATVQAGSMSSAAAQVGLSPAMVGQHVAALEERLGTRLLNRTTRRQSLTDFGASYIEQCRDILDRVAIADREAEALQTGARGQLRVTAPTTFGAEVLVPALRRYRELAPEVTLDITLTDRNVDLVEEGFDIAFRIGTLPDNHLIARSLAPYRMMICAAPDYLVRKGMPEHPSELSSHEVVGFTPAARSPWRMSKGGDVVEVEPARTVTVNSGQAVRTAARAGLGVVMQPAILLSPDVQAGQLVQLFPDWHLRERPMSLLYHRDRRMTPRLRSFISFAAAEFGVVAEDQASEVGETSGLVRDFDV</sequence>
<feature type="domain" description="HTH lysR-type" evidence="5">
    <location>
        <begin position="1"/>
        <end position="59"/>
    </location>
</feature>
<dbReference type="AlphaFoldDB" id="A0A1A5JRD2"/>
<accession>A0A1A5JRD2</accession>
<dbReference type="FunFam" id="1.10.10.10:FF:000001">
    <property type="entry name" value="LysR family transcriptional regulator"/>
    <property type="match status" value="1"/>
</dbReference>
<dbReference type="Pfam" id="PF03466">
    <property type="entry name" value="LysR_substrate"/>
    <property type="match status" value="1"/>
</dbReference>
<evidence type="ECO:0000256" key="3">
    <source>
        <dbReference type="ARBA" id="ARBA00023125"/>
    </source>
</evidence>
<dbReference type="GO" id="GO:0003700">
    <property type="term" value="F:DNA-binding transcription factor activity"/>
    <property type="evidence" value="ECO:0007669"/>
    <property type="project" value="InterPro"/>
</dbReference>
<dbReference type="Gene3D" id="1.10.10.10">
    <property type="entry name" value="Winged helix-like DNA-binding domain superfamily/Winged helix DNA-binding domain"/>
    <property type="match status" value="1"/>
</dbReference>
<dbReference type="SUPFAM" id="SSF46785">
    <property type="entry name" value="Winged helix' DNA-binding domain"/>
    <property type="match status" value="1"/>
</dbReference>
<organism evidence="6 7">
    <name type="scientific">Rhizobium loti</name>
    <name type="common">Mesorhizobium loti</name>
    <dbReference type="NCBI Taxonomy" id="381"/>
    <lineage>
        <taxon>Bacteria</taxon>
        <taxon>Pseudomonadati</taxon>
        <taxon>Pseudomonadota</taxon>
        <taxon>Alphaproteobacteria</taxon>
        <taxon>Hyphomicrobiales</taxon>
        <taxon>Phyllobacteriaceae</taxon>
        <taxon>Mesorhizobium</taxon>
    </lineage>
</organism>
<protein>
    <submittedName>
        <fullName evidence="6">LysR family transcriptional regulator</fullName>
    </submittedName>
</protein>
<dbReference type="CDD" id="cd08477">
    <property type="entry name" value="PBP2_CrgA_like_8"/>
    <property type="match status" value="1"/>
</dbReference>
<comment type="caution">
    <text evidence="6">The sequence shown here is derived from an EMBL/GenBank/DDBJ whole genome shotgun (WGS) entry which is preliminary data.</text>
</comment>
<comment type="similarity">
    <text evidence="1">Belongs to the LysR transcriptional regulatory family.</text>
</comment>